<proteinExistence type="predicted"/>
<dbReference type="AlphaFoldDB" id="A0AAV3GH78"/>
<keyword evidence="1" id="KW-1133">Transmembrane helix</keyword>
<evidence type="ECO:0000313" key="3">
    <source>
        <dbReference type="Proteomes" id="UP000004117"/>
    </source>
</evidence>
<keyword evidence="1" id="KW-0812">Transmembrane</keyword>
<accession>A0AAV3GH78</accession>
<feature type="transmembrane region" description="Helical" evidence="1">
    <location>
        <begin position="34"/>
        <end position="51"/>
    </location>
</feature>
<dbReference type="EMBL" id="ALZR01000110">
    <property type="protein sequence ID" value="EJV13518.1"/>
    <property type="molecule type" value="Genomic_DNA"/>
</dbReference>
<keyword evidence="2" id="KW-0689">Ribosomal protein</keyword>
<protein>
    <submittedName>
        <fullName evidence="2">30S ribosomal protein S17 domain protein</fullName>
    </submittedName>
</protein>
<keyword evidence="2" id="KW-0687">Ribonucleoprotein</keyword>
<comment type="caution">
    <text evidence="2">The sequence shown here is derived from an EMBL/GenBank/DDBJ whole genome shotgun (WGS) entry which is preliminary data.</text>
</comment>
<sequence length="52" mass="6122">MMKTTIANNRLSTVILERESIYPRYKIPKKVKQLYHLVIILGIIYIFSKVIA</sequence>
<reference evidence="2 3" key="1">
    <citation type="submission" date="2012-04" db="EMBL/GenBank/DDBJ databases">
        <authorList>
            <person name="Weinstock G."/>
            <person name="Sodergren E."/>
            <person name="Lobos E.A."/>
            <person name="Fulton L."/>
            <person name="Fulton R."/>
            <person name="Courtney L."/>
            <person name="Fronick C."/>
            <person name="O'Laughlin M."/>
            <person name="Godfrey J."/>
            <person name="Wilson R.M."/>
            <person name="Miner T."/>
            <person name="Farmer C."/>
            <person name="Delehaunty K."/>
            <person name="Cordes M."/>
            <person name="Minx P."/>
            <person name="Tomlinson C."/>
            <person name="Chen J."/>
            <person name="Wollam A."/>
            <person name="Pepin K.H."/>
            <person name="Bhonagiri V."/>
            <person name="Zhang X."/>
            <person name="Suruliraj S."/>
            <person name="Warren W."/>
            <person name="Mitreva M."/>
            <person name="Mardis E.R."/>
            <person name="Wilson R.K."/>
        </authorList>
    </citation>
    <scope>NUCLEOTIDE SEQUENCE [LARGE SCALE GENOMIC DNA]</scope>
    <source>
        <strain evidence="2 3">ERV63</strain>
    </source>
</reference>
<evidence type="ECO:0000313" key="2">
    <source>
        <dbReference type="EMBL" id="EJV13518.1"/>
    </source>
</evidence>
<keyword evidence="1" id="KW-0472">Membrane</keyword>
<evidence type="ECO:0000256" key="1">
    <source>
        <dbReference type="SAM" id="Phobius"/>
    </source>
</evidence>
<gene>
    <name evidence="2" type="ORF">HMPREF1336_02918</name>
</gene>
<organism evidence="2 3">
    <name type="scientific">Enterococcus faecalis ERV63</name>
    <dbReference type="NCBI Taxonomy" id="1134793"/>
    <lineage>
        <taxon>Bacteria</taxon>
        <taxon>Bacillati</taxon>
        <taxon>Bacillota</taxon>
        <taxon>Bacilli</taxon>
        <taxon>Lactobacillales</taxon>
        <taxon>Enterococcaceae</taxon>
        <taxon>Enterococcus</taxon>
    </lineage>
</organism>
<dbReference type="GO" id="GO:0005840">
    <property type="term" value="C:ribosome"/>
    <property type="evidence" value="ECO:0007669"/>
    <property type="project" value="UniProtKB-KW"/>
</dbReference>
<name>A0AAV3GH78_ENTFL</name>
<dbReference type="Proteomes" id="UP000004117">
    <property type="component" value="Unassembled WGS sequence"/>
</dbReference>